<comment type="caution">
    <text evidence="5">The sequence shown here is derived from an EMBL/GenBank/DDBJ whole genome shotgun (WGS) entry which is preliminary data.</text>
</comment>
<dbReference type="STRING" id="1035195.HMPREF9997_00085"/>
<name>L1MN89_9CORY</name>
<organism evidence="5 6">
    <name type="scientific">Corynebacterium durum F0235</name>
    <dbReference type="NCBI Taxonomy" id="1035195"/>
    <lineage>
        <taxon>Bacteria</taxon>
        <taxon>Bacillati</taxon>
        <taxon>Actinomycetota</taxon>
        <taxon>Actinomycetes</taxon>
        <taxon>Mycobacteriales</taxon>
        <taxon>Corynebacteriaceae</taxon>
        <taxon>Corynebacterium</taxon>
    </lineage>
</organism>
<dbReference type="GO" id="GO:0003677">
    <property type="term" value="F:DNA binding"/>
    <property type="evidence" value="ECO:0007669"/>
    <property type="project" value="UniProtKB-KW"/>
</dbReference>
<dbReference type="eggNOG" id="COG1802">
    <property type="taxonomic scope" value="Bacteria"/>
</dbReference>
<proteinExistence type="predicted"/>
<dbReference type="InterPro" id="IPR036390">
    <property type="entry name" value="WH_DNA-bd_sf"/>
</dbReference>
<dbReference type="AlphaFoldDB" id="L1MN89"/>
<dbReference type="SMART" id="SM00345">
    <property type="entry name" value="HTH_GNTR"/>
    <property type="match status" value="1"/>
</dbReference>
<evidence type="ECO:0000259" key="4">
    <source>
        <dbReference type="PROSITE" id="PS50949"/>
    </source>
</evidence>
<dbReference type="InterPro" id="IPR036388">
    <property type="entry name" value="WH-like_DNA-bd_sf"/>
</dbReference>
<dbReference type="PROSITE" id="PS50949">
    <property type="entry name" value="HTH_GNTR"/>
    <property type="match status" value="1"/>
</dbReference>
<dbReference type="EMBL" id="AMEM01000005">
    <property type="protein sequence ID" value="EKX92419.1"/>
    <property type="molecule type" value="Genomic_DNA"/>
</dbReference>
<keyword evidence="1" id="KW-0805">Transcription regulation</keyword>
<feature type="domain" description="HTH gntR-type" evidence="4">
    <location>
        <begin position="1"/>
        <end position="65"/>
    </location>
</feature>
<protein>
    <submittedName>
        <fullName evidence="5">Transcriptional regulator, GntR family</fullName>
    </submittedName>
</protein>
<dbReference type="PANTHER" id="PTHR43537">
    <property type="entry name" value="TRANSCRIPTIONAL REGULATOR, GNTR FAMILY"/>
    <property type="match status" value="1"/>
</dbReference>
<dbReference type="SMART" id="SM00895">
    <property type="entry name" value="FCD"/>
    <property type="match status" value="1"/>
</dbReference>
<keyword evidence="2" id="KW-0238">DNA-binding</keyword>
<dbReference type="Pfam" id="PF07729">
    <property type="entry name" value="FCD"/>
    <property type="match status" value="1"/>
</dbReference>
<dbReference type="PRINTS" id="PR00035">
    <property type="entry name" value="HTHGNTR"/>
</dbReference>
<dbReference type="HOGENOM" id="CLU_017584_5_5_11"/>
<evidence type="ECO:0000313" key="6">
    <source>
        <dbReference type="Proteomes" id="UP000010445"/>
    </source>
</evidence>
<evidence type="ECO:0000256" key="3">
    <source>
        <dbReference type="ARBA" id="ARBA00023163"/>
    </source>
</evidence>
<sequence>MEQLAASITASINIGILVPGVQLSEVALAQQYGVSRNTLREAFRLLARDGLVEHVPHRGVFVRTMTAHDLKDIYAYRRFVELGAITYAYSDAHRTLDCLRRMRVACDHGEAGMLAENWIDVGNANVDFHQAIVDFVGSAFLTRNARIALAQSRLAFLVHPNGNDVHSPFVKKNRYIVNLLATGEVAAAHDELSTYLDRAESINLKLVADGNEDSE</sequence>
<dbReference type="PANTHER" id="PTHR43537:SF45">
    <property type="entry name" value="GNTR FAMILY REGULATORY PROTEIN"/>
    <property type="match status" value="1"/>
</dbReference>
<dbReference type="Gene3D" id="1.10.10.10">
    <property type="entry name" value="Winged helix-like DNA-binding domain superfamily/Winged helix DNA-binding domain"/>
    <property type="match status" value="1"/>
</dbReference>
<dbReference type="InterPro" id="IPR000524">
    <property type="entry name" value="Tscrpt_reg_HTH_GntR"/>
</dbReference>
<accession>L1MN89</accession>
<dbReference type="SUPFAM" id="SSF48008">
    <property type="entry name" value="GntR ligand-binding domain-like"/>
    <property type="match status" value="1"/>
</dbReference>
<keyword evidence="6" id="KW-1185">Reference proteome</keyword>
<dbReference type="SUPFAM" id="SSF46785">
    <property type="entry name" value="Winged helix' DNA-binding domain"/>
    <property type="match status" value="1"/>
</dbReference>
<dbReference type="Proteomes" id="UP000010445">
    <property type="component" value="Unassembled WGS sequence"/>
</dbReference>
<evidence type="ECO:0000256" key="2">
    <source>
        <dbReference type="ARBA" id="ARBA00023125"/>
    </source>
</evidence>
<dbReference type="PATRIC" id="fig|1035195.3.peg.76"/>
<dbReference type="InterPro" id="IPR011711">
    <property type="entry name" value="GntR_C"/>
</dbReference>
<dbReference type="GO" id="GO:0003700">
    <property type="term" value="F:DNA-binding transcription factor activity"/>
    <property type="evidence" value="ECO:0007669"/>
    <property type="project" value="InterPro"/>
</dbReference>
<evidence type="ECO:0000256" key="1">
    <source>
        <dbReference type="ARBA" id="ARBA00023015"/>
    </source>
</evidence>
<gene>
    <name evidence="5" type="ORF">HMPREF9997_00085</name>
</gene>
<evidence type="ECO:0000313" key="5">
    <source>
        <dbReference type="EMBL" id="EKX92419.1"/>
    </source>
</evidence>
<dbReference type="InterPro" id="IPR008920">
    <property type="entry name" value="TF_FadR/GntR_C"/>
</dbReference>
<dbReference type="CDD" id="cd07377">
    <property type="entry name" value="WHTH_GntR"/>
    <property type="match status" value="1"/>
</dbReference>
<keyword evidence="3" id="KW-0804">Transcription</keyword>
<reference evidence="5 6" key="1">
    <citation type="submission" date="2012-05" db="EMBL/GenBank/DDBJ databases">
        <authorList>
            <person name="Weinstock G."/>
            <person name="Sodergren E."/>
            <person name="Lobos E.A."/>
            <person name="Fulton L."/>
            <person name="Fulton R."/>
            <person name="Courtney L."/>
            <person name="Fronick C."/>
            <person name="O'Laughlin M."/>
            <person name="Godfrey J."/>
            <person name="Wilson R.M."/>
            <person name="Miner T."/>
            <person name="Farmer C."/>
            <person name="Delehaunty K."/>
            <person name="Cordes M."/>
            <person name="Minx P."/>
            <person name="Tomlinson C."/>
            <person name="Chen J."/>
            <person name="Wollam A."/>
            <person name="Pepin K.H."/>
            <person name="Bhonagiri V."/>
            <person name="Zhang X."/>
            <person name="Suruliraj S."/>
            <person name="Warren W."/>
            <person name="Mitreva M."/>
            <person name="Mardis E.R."/>
            <person name="Wilson R.K."/>
        </authorList>
    </citation>
    <scope>NUCLEOTIDE SEQUENCE [LARGE SCALE GENOMIC DNA]</scope>
    <source>
        <strain evidence="5 6">F0235</strain>
    </source>
</reference>
<dbReference type="Gene3D" id="1.20.120.530">
    <property type="entry name" value="GntR ligand-binding domain-like"/>
    <property type="match status" value="1"/>
</dbReference>
<dbReference type="Pfam" id="PF00392">
    <property type="entry name" value="GntR"/>
    <property type="match status" value="1"/>
</dbReference>